<evidence type="ECO:0000256" key="2">
    <source>
        <dbReference type="ARBA" id="ARBA00022801"/>
    </source>
</evidence>
<comment type="caution">
    <text evidence="3">Lacks conserved residue(s) required for the propagation of feature annotation.</text>
</comment>
<proteinExistence type="inferred from homology"/>
<evidence type="ECO:0000313" key="5">
    <source>
        <dbReference type="Proteomes" id="UP000234331"/>
    </source>
</evidence>
<comment type="similarity">
    <text evidence="3">Belongs to the Maf family. YhdE subfamily.</text>
</comment>
<comment type="function">
    <text evidence="3">Nucleoside triphosphate pyrophosphatase that hydrolyzes dTTP and UTP. May have a dual role in cell division arrest and in preventing the incorporation of modified nucleotides into cellular nucleic acids.</text>
</comment>
<dbReference type="Proteomes" id="UP000234331">
    <property type="component" value="Unassembled WGS sequence"/>
</dbReference>
<comment type="catalytic activity">
    <reaction evidence="3">
        <text>UTP + H2O = UMP + diphosphate + H(+)</text>
        <dbReference type="Rhea" id="RHEA:29395"/>
        <dbReference type="ChEBI" id="CHEBI:15377"/>
        <dbReference type="ChEBI" id="CHEBI:15378"/>
        <dbReference type="ChEBI" id="CHEBI:33019"/>
        <dbReference type="ChEBI" id="CHEBI:46398"/>
        <dbReference type="ChEBI" id="CHEBI:57865"/>
        <dbReference type="EC" id="3.6.1.9"/>
    </reaction>
</comment>
<dbReference type="InterPro" id="IPR003697">
    <property type="entry name" value="Maf-like"/>
</dbReference>
<dbReference type="GO" id="GO:0036221">
    <property type="term" value="F:UTP diphosphatase activity"/>
    <property type="evidence" value="ECO:0007669"/>
    <property type="project" value="RHEA"/>
</dbReference>
<evidence type="ECO:0000256" key="1">
    <source>
        <dbReference type="ARBA" id="ARBA00001968"/>
    </source>
</evidence>
<dbReference type="AlphaFoldDB" id="A0A2I2KKB6"/>
<dbReference type="PANTHER" id="PTHR43213:SF5">
    <property type="entry name" value="BIFUNCTIONAL DTTP_UTP PYROPHOSPHATASE_METHYLTRANSFERASE PROTEIN-RELATED"/>
    <property type="match status" value="1"/>
</dbReference>
<keyword evidence="2 3" id="KW-0378">Hydrolase</keyword>
<reference evidence="4 5" key="1">
    <citation type="submission" date="2017-06" db="EMBL/GenBank/DDBJ databases">
        <authorList>
            <person name="Kim H.J."/>
            <person name="Triplett B.A."/>
        </authorList>
    </citation>
    <scope>NUCLEOTIDE SEQUENCE [LARGE SCALE GENOMIC DNA]</scope>
    <source>
        <strain evidence="4">FRACA_ARgP5</strain>
    </source>
</reference>
<dbReference type="Gene3D" id="3.90.950.10">
    <property type="match status" value="1"/>
</dbReference>
<dbReference type="EC" id="3.6.1.9" evidence="3"/>
<evidence type="ECO:0000256" key="3">
    <source>
        <dbReference type="HAMAP-Rule" id="MF_00528"/>
    </source>
</evidence>
<sequence>MVIVLASASPRRRELLARLGVPFEVVVSGVDESDASATEAEALTIELAERKARAVAALRPDRLVLGSDTVVELDGRILGKPASPAEALAMLQDLRGRTHRVSTGVVVLDPATGTAHRGAAMTAVTMRHVPDAELIAYVATGESMDAAGAYAIQGGAGAFVTRVDGDLDTVIGLPTALVRTLLTAAGVAVPAA</sequence>
<comment type="subcellular location">
    <subcellularLocation>
        <location evidence="3">Cytoplasm</location>
    </subcellularLocation>
</comment>
<protein>
    <recommendedName>
        <fullName evidence="3">dTTP/UTP pyrophosphatase</fullName>
        <shortName evidence="3">dTTPase/UTPase</shortName>
        <ecNumber evidence="3">3.6.1.9</ecNumber>
    </recommendedName>
    <alternativeName>
        <fullName evidence="3">Nucleoside triphosphate pyrophosphatase</fullName>
    </alternativeName>
    <alternativeName>
        <fullName evidence="3">Nucleotide pyrophosphatase</fullName>
        <shortName evidence="3">Nucleotide PPase</shortName>
    </alternativeName>
</protein>
<evidence type="ECO:0000313" key="4">
    <source>
        <dbReference type="EMBL" id="SNQ46096.1"/>
    </source>
</evidence>
<comment type="catalytic activity">
    <reaction evidence="3">
        <text>dTTP + H2O = dTMP + diphosphate + H(+)</text>
        <dbReference type="Rhea" id="RHEA:28534"/>
        <dbReference type="ChEBI" id="CHEBI:15377"/>
        <dbReference type="ChEBI" id="CHEBI:15378"/>
        <dbReference type="ChEBI" id="CHEBI:33019"/>
        <dbReference type="ChEBI" id="CHEBI:37568"/>
        <dbReference type="ChEBI" id="CHEBI:63528"/>
        <dbReference type="EC" id="3.6.1.9"/>
    </reaction>
</comment>
<feature type="active site" description="Proton acceptor" evidence="3">
    <location>
        <position position="68"/>
    </location>
</feature>
<keyword evidence="3" id="KW-0963">Cytoplasm</keyword>
<dbReference type="HAMAP" id="MF_00528">
    <property type="entry name" value="Maf"/>
    <property type="match status" value="1"/>
</dbReference>
<gene>
    <name evidence="4" type="ORF">FRACA_1250013</name>
</gene>
<dbReference type="CDD" id="cd00555">
    <property type="entry name" value="Maf"/>
    <property type="match status" value="1"/>
</dbReference>
<dbReference type="GO" id="GO:0036218">
    <property type="term" value="F:dTTP diphosphatase activity"/>
    <property type="evidence" value="ECO:0007669"/>
    <property type="project" value="RHEA"/>
</dbReference>
<feature type="site" description="Important for substrate specificity" evidence="3">
    <location>
        <position position="11"/>
    </location>
</feature>
<dbReference type="NCBIfam" id="TIGR00172">
    <property type="entry name" value="maf"/>
    <property type="match status" value="1"/>
</dbReference>
<dbReference type="Pfam" id="PF02545">
    <property type="entry name" value="Maf"/>
    <property type="match status" value="1"/>
</dbReference>
<dbReference type="SUPFAM" id="SSF52972">
    <property type="entry name" value="ITPase-like"/>
    <property type="match status" value="1"/>
</dbReference>
<keyword evidence="3" id="KW-0546">Nucleotide metabolism</keyword>
<name>A0A2I2KKB6_9ACTN</name>
<feature type="site" description="Important for substrate specificity" evidence="3">
    <location>
        <position position="69"/>
    </location>
</feature>
<dbReference type="PIRSF" id="PIRSF006305">
    <property type="entry name" value="Maf"/>
    <property type="match status" value="1"/>
</dbReference>
<dbReference type="GO" id="GO:0009117">
    <property type="term" value="P:nucleotide metabolic process"/>
    <property type="evidence" value="ECO:0007669"/>
    <property type="project" value="UniProtKB-KW"/>
</dbReference>
<dbReference type="EMBL" id="FZMO01000030">
    <property type="protein sequence ID" value="SNQ46096.1"/>
    <property type="molecule type" value="Genomic_DNA"/>
</dbReference>
<dbReference type="PANTHER" id="PTHR43213">
    <property type="entry name" value="BIFUNCTIONAL DTTP/UTP PYROPHOSPHATASE/METHYLTRANSFERASE PROTEIN-RELATED"/>
    <property type="match status" value="1"/>
</dbReference>
<accession>A0A2I2KKB6</accession>
<dbReference type="InterPro" id="IPR029001">
    <property type="entry name" value="ITPase-like_fam"/>
</dbReference>
<feature type="site" description="Important for substrate specificity" evidence="3">
    <location>
        <position position="153"/>
    </location>
</feature>
<comment type="cofactor">
    <cofactor evidence="1 3">
        <name>a divalent metal cation</name>
        <dbReference type="ChEBI" id="CHEBI:60240"/>
    </cofactor>
</comment>
<organism evidence="4 5">
    <name type="scientific">Frankia canadensis</name>
    <dbReference type="NCBI Taxonomy" id="1836972"/>
    <lineage>
        <taxon>Bacteria</taxon>
        <taxon>Bacillati</taxon>
        <taxon>Actinomycetota</taxon>
        <taxon>Actinomycetes</taxon>
        <taxon>Frankiales</taxon>
        <taxon>Frankiaceae</taxon>
        <taxon>Frankia</taxon>
    </lineage>
</organism>
<dbReference type="GO" id="GO:0005737">
    <property type="term" value="C:cytoplasm"/>
    <property type="evidence" value="ECO:0007669"/>
    <property type="project" value="UniProtKB-SubCell"/>
</dbReference>
<keyword evidence="5" id="KW-1185">Reference proteome</keyword>